<keyword evidence="2" id="KW-1185">Reference proteome</keyword>
<comment type="caution">
    <text evidence="1">The sequence shown here is derived from an EMBL/GenBank/DDBJ whole genome shotgun (WGS) entry which is preliminary data.</text>
</comment>
<dbReference type="EMBL" id="JAWDGP010007621">
    <property type="protein sequence ID" value="KAK3711151.1"/>
    <property type="molecule type" value="Genomic_DNA"/>
</dbReference>
<protein>
    <submittedName>
        <fullName evidence="1">Uncharacterized protein</fullName>
    </submittedName>
</protein>
<gene>
    <name evidence="1" type="ORF">RRG08_016125</name>
</gene>
<organism evidence="1 2">
    <name type="scientific">Elysia crispata</name>
    <name type="common">lettuce slug</name>
    <dbReference type="NCBI Taxonomy" id="231223"/>
    <lineage>
        <taxon>Eukaryota</taxon>
        <taxon>Metazoa</taxon>
        <taxon>Spiralia</taxon>
        <taxon>Lophotrochozoa</taxon>
        <taxon>Mollusca</taxon>
        <taxon>Gastropoda</taxon>
        <taxon>Heterobranchia</taxon>
        <taxon>Euthyneura</taxon>
        <taxon>Panpulmonata</taxon>
        <taxon>Sacoglossa</taxon>
        <taxon>Placobranchoidea</taxon>
        <taxon>Plakobranchidae</taxon>
        <taxon>Elysia</taxon>
    </lineage>
</organism>
<dbReference type="Proteomes" id="UP001283361">
    <property type="component" value="Unassembled WGS sequence"/>
</dbReference>
<evidence type="ECO:0000313" key="1">
    <source>
        <dbReference type="EMBL" id="KAK3711151.1"/>
    </source>
</evidence>
<evidence type="ECO:0000313" key="2">
    <source>
        <dbReference type="Proteomes" id="UP001283361"/>
    </source>
</evidence>
<proteinExistence type="predicted"/>
<accession>A0AAE1CM54</accession>
<sequence length="112" mass="13206">MNVDQTLSVRYFSKRNSTRHPTVVSNECRSNSECEIFQQEELYPASDNARGTLPGIRQEFSMNVDQTLRVRYFSKRNPIRHPTMVFNECRSNSECEIFQQEEPYLASDRSFQ</sequence>
<dbReference type="AlphaFoldDB" id="A0AAE1CM54"/>
<name>A0AAE1CM54_9GAST</name>
<reference evidence="1" key="1">
    <citation type="journal article" date="2023" name="G3 (Bethesda)">
        <title>A reference genome for the long-term kleptoplast-retaining sea slug Elysia crispata morphotype clarki.</title>
        <authorList>
            <person name="Eastman K.E."/>
            <person name="Pendleton A.L."/>
            <person name="Shaikh M.A."/>
            <person name="Suttiyut T."/>
            <person name="Ogas R."/>
            <person name="Tomko P."/>
            <person name="Gavelis G."/>
            <person name="Widhalm J.R."/>
            <person name="Wisecaver J.H."/>
        </authorList>
    </citation>
    <scope>NUCLEOTIDE SEQUENCE</scope>
    <source>
        <strain evidence="1">ECLA1</strain>
    </source>
</reference>